<comment type="subunit">
    <text evidence="2">Homodimer.</text>
</comment>
<evidence type="ECO:0000259" key="7">
    <source>
        <dbReference type="Pfam" id="PF00155"/>
    </source>
</evidence>
<dbReference type="SUPFAM" id="SSF53383">
    <property type="entry name" value="PLP-dependent transferases"/>
    <property type="match status" value="1"/>
</dbReference>
<name>A0A1Q3BKX4_CEPFO</name>
<dbReference type="STRING" id="3775.A0A1Q3BKX4"/>
<dbReference type="AlphaFoldDB" id="A0A1Q3BKX4"/>
<dbReference type="InterPro" id="IPR015421">
    <property type="entry name" value="PyrdxlP-dep_Trfase_major"/>
</dbReference>
<comment type="caution">
    <text evidence="8">The sequence shown here is derived from an EMBL/GenBank/DDBJ whole genome shotgun (WGS) entry which is preliminary data.</text>
</comment>
<evidence type="ECO:0000256" key="1">
    <source>
        <dbReference type="ARBA" id="ARBA00001933"/>
    </source>
</evidence>
<comment type="cofactor">
    <cofactor evidence="1">
        <name>pyridoxal 5'-phosphate</name>
        <dbReference type="ChEBI" id="CHEBI:597326"/>
    </cofactor>
</comment>
<dbReference type="GO" id="GO:0006520">
    <property type="term" value="P:amino acid metabolic process"/>
    <property type="evidence" value="ECO:0007669"/>
    <property type="project" value="InterPro"/>
</dbReference>
<dbReference type="InterPro" id="IPR004839">
    <property type="entry name" value="Aminotransferase_I/II_large"/>
</dbReference>
<dbReference type="Proteomes" id="UP000187406">
    <property type="component" value="Unassembled WGS sequence"/>
</dbReference>
<evidence type="ECO:0000256" key="2">
    <source>
        <dbReference type="ARBA" id="ARBA00011738"/>
    </source>
</evidence>
<dbReference type="GO" id="GO:0008483">
    <property type="term" value="F:transaminase activity"/>
    <property type="evidence" value="ECO:0007669"/>
    <property type="project" value="UniProtKB-KW"/>
</dbReference>
<dbReference type="Gene3D" id="3.40.640.10">
    <property type="entry name" value="Type I PLP-dependent aspartate aminotransferase-like (Major domain)"/>
    <property type="match status" value="1"/>
</dbReference>
<dbReference type="PANTHER" id="PTHR11879">
    <property type="entry name" value="ASPARTATE AMINOTRANSFERASE"/>
    <property type="match status" value="1"/>
</dbReference>
<gene>
    <name evidence="8" type="ORF">CFOL_v3_11876</name>
</gene>
<dbReference type="PANTHER" id="PTHR11879:SF46">
    <property type="entry name" value="ASPARTATE AMINOTRANSFERASE, CYTOPLASMIC"/>
    <property type="match status" value="1"/>
</dbReference>
<dbReference type="OrthoDB" id="1737717at2759"/>
<accession>A0A1Q3BKX4</accession>
<dbReference type="GO" id="GO:0030170">
    <property type="term" value="F:pyridoxal phosphate binding"/>
    <property type="evidence" value="ECO:0007669"/>
    <property type="project" value="InterPro"/>
</dbReference>
<dbReference type="InParanoid" id="A0A1Q3BKX4"/>
<comment type="catalytic activity">
    <reaction evidence="6">
        <text>L-aspartate + 2-oxoglutarate = oxaloacetate + L-glutamate</text>
        <dbReference type="Rhea" id="RHEA:21824"/>
        <dbReference type="ChEBI" id="CHEBI:16452"/>
        <dbReference type="ChEBI" id="CHEBI:16810"/>
        <dbReference type="ChEBI" id="CHEBI:29985"/>
        <dbReference type="ChEBI" id="CHEBI:29991"/>
        <dbReference type="EC" id="2.6.1.1"/>
    </reaction>
</comment>
<protein>
    <submittedName>
        <fullName evidence="8">Aminotran_1_2 domain-containing protein</fullName>
    </submittedName>
</protein>
<dbReference type="EMBL" id="BDDD01000630">
    <property type="protein sequence ID" value="GAV68373.1"/>
    <property type="molecule type" value="Genomic_DNA"/>
</dbReference>
<evidence type="ECO:0000256" key="6">
    <source>
        <dbReference type="ARBA" id="ARBA00049185"/>
    </source>
</evidence>
<keyword evidence="5" id="KW-0663">Pyridoxal phosphate</keyword>
<sequence>MKLNLGVGGYRTKELQPYVLKVIQKSENLTLEMGKNKKYLSIEGLAAFNKVTAELLFGVDNAVIQKQRVCTSCGRKSILLRCSAALIERYFPREKVLISSPICGVYCQLYFA</sequence>
<feature type="domain" description="Aminotransferase class I/classII large" evidence="7">
    <location>
        <begin position="2"/>
        <end position="101"/>
    </location>
</feature>
<evidence type="ECO:0000256" key="4">
    <source>
        <dbReference type="ARBA" id="ARBA00022679"/>
    </source>
</evidence>
<keyword evidence="3" id="KW-0032">Aminotransferase</keyword>
<evidence type="ECO:0000313" key="9">
    <source>
        <dbReference type="Proteomes" id="UP000187406"/>
    </source>
</evidence>
<proteinExistence type="predicted"/>
<dbReference type="Pfam" id="PF00155">
    <property type="entry name" value="Aminotran_1_2"/>
    <property type="match status" value="1"/>
</dbReference>
<evidence type="ECO:0000256" key="5">
    <source>
        <dbReference type="ARBA" id="ARBA00022898"/>
    </source>
</evidence>
<evidence type="ECO:0000256" key="3">
    <source>
        <dbReference type="ARBA" id="ARBA00022576"/>
    </source>
</evidence>
<dbReference type="InterPro" id="IPR015424">
    <property type="entry name" value="PyrdxlP-dep_Trfase"/>
</dbReference>
<organism evidence="8 9">
    <name type="scientific">Cephalotus follicularis</name>
    <name type="common">Albany pitcher plant</name>
    <dbReference type="NCBI Taxonomy" id="3775"/>
    <lineage>
        <taxon>Eukaryota</taxon>
        <taxon>Viridiplantae</taxon>
        <taxon>Streptophyta</taxon>
        <taxon>Embryophyta</taxon>
        <taxon>Tracheophyta</taxon>
        <taxon>Spermatophyta</taxon>
        <taxon>Magnoliopsida</taxon>
        <taxon>eudicotyledons</taxon>
        <taxon>Gunneridae</taxon>
        <taxon>Pentapetalae</taxon>
        <taxon>rosids</taxon>
        <taxon>fabids</taxon>
        <taxon>Oxalidales</taxon>
        <taxon>Cephalotaceae</taxon>
        <taxon>Cephalotus</taxon>
    </lineage>
</organism>
<reference evidence="9" key="1">
    <citation type="submission" date="2016-04" db="EMBL/GenBank/DDBJ databases">
        <title>Cephalotus genome sequencing.</title>
        <authorList>
            <person name="Fukushima K."/>
            <person name="Hasebe M."/>
            <person name="Fang X."/>
        </authorList>
    </citation>
    <scope>NUCLEOTIDE SEQUENCE [LARGE SCALE GENOMIC DNA]</scope>
    <source>
        <strain evidence="9">cv. St1</strain>
    </source>
</reference>
<keyword evidence="4" id="KW-0808">Transferase</keyword>
<dbReference type="InterPro" id="IPR000796">
    <property type="entry name" value="Asp_trans"/>
</dbReference>
<evidence type="ECO:0000313" key="8">
    <source>
        <dbReference type="EMBL" id="GAV68373.1"/>
    </source>
</evidence>
<keyword evidence="9" id="KW-1185">Reference proteome</keyword>